<feature type="region of interest" description="Disordered" evidence="2">
    <location>
        <begin position="116"/>
        <end position="162"/>
    </location>
</feature>
<gene>
    <name evidence="4" type="ORF">SPIL2461_LOCUS5283</name>
</gene>
<feature type="region of interest" description="Disordered" evidence="2">
    <location>
        <begin position="541"/>
        <end position="606"/>
    </location>
</feature>
<feature type="compositionally biased region" description="Acidic residues" evidence="2">
    <location>
        <begin position="126"/>
        <end position="140"/>
    </location>
</feature>
<dbReference type="Gene3D" id="2.40.50.140">
    <property type="entry name" value="Nucleic acid-binding proteins"/>
    <property type="match status" value="2"/>
</dbReference>
<dbReference type="SUPFAM" id="SSF50249">
    <property type="entry name" value="Nucleic acid-binding proteins"/>
    <property type="match status" value="1"/>
</dbReference>
<dbReference type="InterPro" id="IPR002059">
    <property type="entry name" value="CSP_DNA-bd"/>
</dbReference>
<feature type="region of interest" description="Disordered" evidence="2">
    <location>
        <begin position="453"/>
        <end position="492"/>
    </location>
</feature>
<dbReference type="PANTHER" id="PTHR12962">
    <property type="entry name" value="CALCIUM-REGULATED HEAT STABLE PROTEIN CRHSP-24-RELATED"/>
    <property type="match status" value="1"/>
</dbReference>
<reference evidence="4" key="1">
    <citation type="submission" date="2021-02" db="EMBL/GenBank/DDBJ databases">
        <authorList>
            <person name="Dougan E. K."/>
            <person name="Rhodes N."/>
            <person name="Thang M."/>
            <person name="Chan C."/>
        </authorList>
    </citation>
    <scope>NUCLEOTIDE SEQUENCE</scope>
</reference>
<dbReference type="PROSITE" id="PS51857">
    <property type="entry name" value="CSD_2"/>
    <property type="match status" value="1"/>
</dbReference>
<accession>A0A812M4I6</accession>
<name>A0A812M4I6_SYMPI</name>
<dbReference type="Proteomes" id="UP000649617">
    <property type="component" value="Unassembled WGS sequence"/>
</dbReference>
<dbReference type="InterPro" id="IPR052069">
    <property type="entry name" value="Ca-reg_mRNA-binding_domain"/>
</dbReference>
<dbReference type="OrthoDB" id="422005at2759"/>
<evidence type="ECO:0000313" key="5">
    <source>
        <dbReference type="Proteomes" id="UP000649617"/>
    </source>
</evidence>
<feature type="domain" description="CSD" evidence="3">
    <location>
        <begin position="716"/>
        <end position="784"/>
    </location>
</feature>
<feature type="region of interest" description="Disordered" evidence="2">
    <location>
        <begin position="786"/>
        <end position="842"/>
    </location>
</feature>
<dbReference type="GO" id="GO:0005737">
    <property type="term" value="C:cytoplasm"/>
    <property type="evidence" value="ECO:0007669"/>
    <property type="project" value="TreeGrafter"/>
</dbReference>
<evidence type="ECO:0000256" key="2">
    <source>
        <dbReference type="SAM" id="MobiDB-lite"/>
    </source>
</evidence>
<dbReference type="PANTHER" id="PTHR12962:SF1">
    <property type="entry name" value="COLD SHOCK DOMAIN-CONTAINING PROTEIN CG9705"/>
    <property type="match status" value="1"/>
</dbReference>
<sequence>MSGPDGHCYDPLRLQELPYLNVPQHQALWLQILEAVDEPQGSELQELAARPPGPEPIAVEIAARVRQRAINVLSQMDTRETLATVLGLNSAMQFIQQALQELIYDRVDYLDNAAESNNQAGAREESAEEEEEVQLEEAEETAMVQSGPGRMTRPNPTWEPLGQEDRANLERLLREILPQQADPEPTLFALAQLGASPPVLCQLGGEDEEEGEPSPRSVEAWFGAPAVDDAGGATATTDSVGEGLRLRCANSRAMVHGRRAPDPAQQSWPAMGPETRGAALDAILEAVPATIPRRVAPQTAALYNQVQAPRPPTELLGLRIAMRQRATEQGTETTKETVQEAQSESNGTSSEGKQQAEGEQTEAAAEPPVLTRACRQMQAETATVEPVDLEEEEPAGRKHNQATQTGARRRIAAEEPQNETIARQDDWRQWLPQEEGQVQEGEGEAEGEENIGLHEATTQPYTGCNRPEPGVWGPNQVQGADGRPRAPTSQEKAWMEEYEREKEEQQRMDELLADFEEEELLEIARQEYEEEELRKEVAAANTEFDSEEPEDGGSGLASTSASVAADGAAKSPPAGVGLASRPRKPLERPPPAIILQGILGSDGGNAGNGGRTKLEGEIKSFYAERGFGFISCPKVFDMLRCDVYFTLNEVFDVEASKVEERVRKGAKCSFFFTLNRDSRPQARVVRLQQGAEDDDRPAPHVPRNAKFDQSDAEDQQYTGRIKSFNASQGYGFISCADTYARFNRDVFLHHSQLNGLKVGDEVYFRIFVDKTKADAQAKALDVKAAKLPDTSPASPTTPSEAPLDQQKSPAAANTDKAEEDAPAMLNGSTTKKDAAPDPGHKLWRDADIQQGDVAKPAEPVPEVETTARPSEAGWTRYVTEEAEYWWHCTSTDEWFMEKEPGQWSEFMDTATNKKYWFHPDGRCFWAEV</sequence>
<dbReference type="InterPro" id="IPR011129">
    <property type="entry name" value="CSD"/>
</dbReference>
<feature type="compositionally biased region" description="Low complexity" evidence="2">
    <location>
        <begin position="790"/>
        <end position="799"/>
    </location>
</feature>
<dbReference type="InterPro" id="IPR012340">
    <property type="entry name" value="NA-bd_OB-fold"/>
</dbReference>
<dbReference type="GO" id="GO:0043488">
    <property type="term" value="P:regulation of mRNA stability"/>
    <property type="evidence" value="ECO:0007669"/>
    <property type="project" value="TreeGrafter"/>
</dbReference>
<feature type="compositionally biased region" description="Polar residues" evidence="2">
    <location>
        <begin position="339"/>
        <end position="353"/>
    </location>
</feature>
<keyword evidence="1" id="KW-0597">Phosphoprotein</keyword>
<dbReference type="Pfam" id="PF00313">
    <property type="entry name" value="CSD"/>
    <property type="match status" value="1"/>
</dbReference>
<evidence type="ECO:0000259" key="3">
    <source>
        <dbReference type="PROSITE" id="PS51857"/>
    </source>
</evidence>
<comment type="caution">
    <text evidence="4">The sequence shown here is derived from an EMBL/GenBank/DDBJ whole genome shotgun (WGS) entry which is preliminary data.</text>
</comment>
<evidence type="ECO:0000256" key="1">
    <source>
        <dbReference type="ARBA" id="ARBA00022553"/>
    </source>
</evidence>
<feature type="compositionally biased region" description="Basic and acidic residues" evidence="2">
    <location>
        <begin position="830"/>
        <end position="842"/>
    </location>
</feature>
<feature type="region of interest" description="Disordered" evidence="2">
    <location>
        <begin position="688"/>
        <end position="714"/>
    </location>
</feature>
<dbReference type="GO" id="GO:0003730">
    <property type="term" value="F:mRNA 3'-UTR binding"/>
    <property type="evidence" value="ECO:0007669"/>
    <property type="project" value="TreeGrafter"/>
</dbReference>
<feature type="region of interest" description="Disordered" evidence="2">
    <location>
        <begin position="849"/>
        <end position="868"/>
    </location>
</feature>
<dbReference type="AlphaFoldDB" id="A0A812M4I6"/>
<organism evidence="4 5">
    <name type="scientific">Symbiodinium pilosum</name>
    <name type="common">Dinoflagellate</name>
    <dbReference type="NCBI Taxonomy" id="2952"/>
    <lineage>
        <taxon>Eukaryota</taxon>
        <taxon>Sar</taxon>
        <taxon>Alveolata</taxon>
        <taxon>Dinophyceae</taxon>
        <taxon>Suessiales</taxon>
        <taxon>Symbiodiniaceae</taxon>
        <taxon>Symbiodinium</taxon>
    </lineage>
</organism>
<keyword evidence="5" id="KW-1185">Reference proteome</keyword>
<feature type="region of interest" description="Disordered" evidence="2">
    <location>
        <begin position="325"/>
        <end position="430"/>
    </location>
</feature>
<protein>
    <recommendedName>
        <fullName evidence="3">CSD domain-containing protein</fullName>
    </recommendedName>
</protein>
<feature type="compositionally biased region" description="Low complexity" evidence="2">
    <location>
        <begin position="355"/>
        <end position="366"/>
    </location>
</feature>
<proteinExistence type="predicted"/>
<dbReference type="EMBL" id="CAJNIZ010007391">
    <property type="protein sequence ID" value="CAE7257574.1"/>
    <property type="molecule type" value="Genomic_DNA"/>
</dbReference>
<evidence type="ECO:0000313" key="4">
    <source>
        <dbReference type="EMBL" id="CAE7257574.1"/>
    </source>
</evidence>
<dbReference type="SMART" id="SM00357">
    <property type="entry name" value="CSP"/>
    <property type="match status" value="2"/>
</dbReference>